<dbReference type="OMA" id="QISFNIC"/>
<sequence>MPPIILWELWRSGCSSKYELENPALNRSISMITFNISSLAKSYFRKIAIPDDRENLCKLLEQNMAETSTILVRWIKPPLLFVKLNTHGTWVQGIFGGGGVVRDKLGRFIMAFTLPLGQGTSNTTEASSFLFGLEWCIRMRYYLVIGETDSMLLQNCISKKVATLWRLEETMKKIRRIVNDHDIITRHCFREVNKVMDNLASLSYNTDEIQIFTQFNRLPSQIRGVLNVDRWQLPSFRVKKRKPGVLIFEPP</sequence>
<dbReference type="Proteomes" id="UP000187609">
    <property type="component" value="Unassembled WGS sequence"/>
</dbReference>
<dbReference type="PANTHER" id="PTHR47723:SF14">
    <property type="entry name" value="RNASE H TYPE-1 DOMAIN-CONTAINING PROTEIN"/>
    <property type="match status" value="1"/>
</dbReference>
<proteinExistence type="predicted"/>
<keyword evidence="3" id="KW-1185">Reference proteome</keyword>
<dbReference type="InterPro" id="IPR044730">
    <property type="entry name" value="RNase_H-like_dom_plant"/>
</dbReference>
<dbReference type="GO" id="GO:0004523">
    <property type="term" value="F:RNA-DNA hybrid ribonuclease activity"/>
    <property type="evidence" value="ECO:0007669"/>
    <property type="project" value="InterPro"/>
</dbReference>
<dbReference type="Gramene" id="OIT19637">
    <property type="protein sequence ID" value="OIT19637"/>
    <property type="gene ID" value="A4A49_55186"/>
</dbReference>
<feature type="domain" description="RNase H type-1" evidence="1">
    <location>
        <begin position="92"/>
        <end position="201"/>
    </location>
</feature>
<name>A0A1J6JPA7_NICAT</name>
<dbReference type="InterPro" id="IPR036397">
    <property type="entry name" value="RNaseH_sf"/>
</dbReference>
<evidence type="ECO:0000259" key="1">
    <source>
        <dbReference type="Pfam" id="PF13456"/>
    </source>
</evidence>
<dbReference type="SUPFAM" id="SSF53098">
    <property type="entry name" value="Ribonuclease H-like"/>
    <property type="match status" value="1"/>
</dbReference>
<dbReference type="AlphaFoldDB" id="A0A1J6JPA7"/>
<dbReference type="STRING" id="49451.A0A1J6JPA7"/>
<dbReference type="InterPro" id="IPR012337">
    <property type="entry name" value="RNaseH-like_sf"/>
</dbReference>
<dbReference type="InterPro" id="IPR002156">
    <property type="entry name" value="RNaseH_domain"/>
</dbReference>
<comment type="caution">
    <text evidence="2">The sequence shown here is derived from an EMBL/GenBank/DDBJ whole genome shotgun (WGS) entry which is preliminary data.</text>
</comment>
<dbReference type="GO" id="GO:0003676">
    <property type="term" value="F:nucleic acid binding"/>
    <property type="evidence" value="ECO:0007669"/>
    <property type="project" value="InterPro"/>
</dbReference>
<dbReference type="SMR" id="A0A1J6JPA7"/>
<dbReference type="PANTHER" id="PTHR47723">
    <property type="entry name" value="OS05G0353850 PROTEIN"/>
    <property type="match status" value="1"/>
</dbReference>
<dbReference type="CDD" id="cd06222">
    <property type="entry name" value="RNase_H_like"/>
    <property type="match status" value="1"/>
</dbReference>
<dbReference type="Gene3D" id="3.30.420.10">
    <property type="entry name" value="Ribonuclease H-like superfamily/Ribonuclease H"/>
    <property type="match status" value="1"/>
</dbReference>
<dbReference type="EMBL" id="MJEQ01006556">
    <property type="protein sequence ID" value="OIT19637.1"/>
    <property type="molecule type" value="Genomic_DNA"/>
</dbReference>
<protein>
    <recommendedName>
        <fullName evidence="1">RNase H type-1 domain-containing protein</fullName>
    </recommendedName>
</protein>
<organism evidence="2 3">
    <name type="scientific">Nicotiana attenuata</name>
    <name type="common">Coyote tobacco</name>
    <dbReference type="NCBI Taxonomy" id="49451"/>
    <lineage>
        <taxon>Eukaryota</taxon>
        <taxon>Viridiplantae</taxon>
        <taxon>Streptophyta</taxon>
        <taxon>Embryophyta</taxon>
        <taxon>Tracheophyta</taxon>
        <taxon>Spermatophyta</taxon>
        <taxon>Magnoliopsida</taxon>
        <taxon>eudicotyledons</taxon>
        <taxon>Gunneridae</taxon>
        <taxon>Pentapetalae</taxon>
        <taxon>asterids</taxon>
        <taxon>lamiids</taxon>
        <taxon>Solanales</taxon>
        <taxon>Solanaceae</taxon>
        <taxon>Nicotianoideae</taxon>
        <taxon>Nicotianeae</taxon>
        <taxon>Nicotiana</taxon>
    </lineage>
</organism>
<reference evidence="2" key="1">
    <citation type="submission" date="2016-11" db="EMBL/GenBank/DDBJ databases">
        <title>The genome of Nicotiana attenuata.</title>
        <authorList>
            <person name="Xu S."/>
            <person name="Brockmoeller T."/>
            <person name="Gaquerel E."/>
            <person name="Navarro A."/>
            <person name="Kuhl H."/>
            <person name="Gase K."/>
            <person name="Ling Z."/>
            <person name="Zhou W."/>
            <person name="Kreitzer C."/>
            <person name="Stanke M."/>
            <person name="Tang H."/>
            <person name="Lyons E."/>
            <person name="Pandey P."/>
            <person name="Pandey S.P."/>
            <person name="Timmermann B."/>
            <person name="Baldwin I.T."/>
        </authorList>
    </citation>
    <scope>NUCLEOTIDE SEQUENCE [LARGE SCALE GENOMIC DNA]</scope>
    <source>
        <strain evidence="2">UT</strain>
    </source>
</reference>
<evidence type="ECO:0000313" key="2">
    <source>
        <dbReference type="EMBL" id="OIT19637.1"/>
    </source>
</evidence>
<gene>
    <name evidence="2" type="ORF">A4A49_55186</name>
</gene>
<evidence type="ECO:0000313" key="3">
    <source>
        <dbReference type="Proteomes" id="UP000187609"/>
    </source>
</evidence>
<dbReference type="Pfam" id="PF13456">
    <property type="entry name" value="RVT_3"/>
    <property type="match status" value="1"/>
</dbReference>
<accession>A0A1J6JPA7</accession>
<dbReference type="InterPro" id="IPR053151">
    <property type="entry name" value="RNase_H-like"/>
</dbReference>